<dbReference type="SUPFAM" id="SSF51306">
    <property type="entry name" value="LexA/Signal peptidase"/>
    <property type="match status" value="1"/>
</dbReference>
<evidence type="ECO:0000256" key="6">
    <source>
        <dbReference type="RuleBase" id="RU362042"/>
    </source>
</evidence>
<feature type="transmembrane region" description="Helical" evidence="6">
    <location>
        <begin position="12"/>
        <end position="31"/>
    </location>
</feature>
<dbReference type="GO" id="GO:0006465">
    <property type="term" value="P:signal peptide processing"/>
    <property type="evidence" value="ECO:0007669"/>
    <property type="project" value="InterPro"/>
</dbReference>
<dbReference type="Pfam" id="PF10502">
    <property type="entry name" value="Peptidase_S26"/>
    <property type="match status" value="1"/>
</dbReference>
<name>A0A2H0WTU7_9BACT</name>
<dbReference type="NCBIfam" id="TIGR02227">
    <property type="entry name" value="sigpep_I_bact"/>
    <property type="match status" value="1"/>
</dbReference>
<keyword evidence="4 6" id="KW-0378">Hydrolase</keyword>
<evidence type="ECO:0000256" key="1">
    <source>
        <dbReference type="ARBA" id="ARBA00000677"/>
    </source>
</evidence>
<evidence type="ECO:0000256" key="2">
    <source>
        <dbReference type="ARBA" id="ARBA00009370"/>
    </source>
</evidence>
<dbReference type="PANTHER" id="PTHR43390:SF1">
    <property type="entry name" value="CHLOROPLAST PROCESSING PEPTIDASE"/>
    <property type="match status" value="1"/>
</dbReference>
<dbReference type="EC" id="3.4.21.89" evidence="3 6"/>
<feature type="domain" description="Peptidase S26" evidence="7">
    <location>
        <begin position="10"/>
        <end position="175"/>
    </location>
</feature>
<dbReference type="CDD" id="cd06530">
    <property type="entry name" value="S26_SPase_I"/>
    <property type="match status" value="1"/>
</dbReference>
<evidence type="ECO:0000256" key="5">
    <source>
        <dbReference type="PIRSR" id="PIRSR600223-1"/>
    </source>
</evidence>
<dbReference type="Proteomes" id="UP000231282">
    <property type="component" value="Unassembled WGS sequence"/>
</dbReference>
<dbReference type="InterPro" id="IPR019758">
    <property type="entry name" value="Pept_S26A_signal_pept_1_CS"/>
</dbReference>
<comment type="similarity">
    <text evidence="2 6">Belongs to the peptidase S26 family.</text>
</comment>
<dbReference type="InterPro" id="IPR000223">
    <property type="entry name" value="Pept_S26A_signal_pept_1"/>
</dbReference>
<comment type="caution">
    <text evidence="8">The sequence shown here is derived from an EMBL/GenBank/DDBJ whole genome shotgun (WGS) entry which is preliminary data.</text>
</comment>
<dbReference type="EMBL" id="PEZH01000007">
    <property type="protein sequence ID" value="PIS15368.1"/>
    <property type="molecule type" value="Genomic_DNA"/>
</dbReference>
<dbReference type="AlphaFoldDB" id="A0A2H0WTU7"/>
<dbReference type="GO" id="GO:0009003">
    <property type="term" value="F:signal peptidase activity"/>
    <property type="evidence" value="ECO:0007669"/>
    <property type="project" value="UniProtKB-EC"/>
</dbReference>
<dbReference type="Gene3D" id="2.10.109.10">
    <property type="entry name" value="Umud Fragment, subunit A"/>
    <property type="match status" value="1"/>
</dbReference>
<reference evidence="9" key="1">
    <citation type="submission" date="2017-09" db="EMBL/GenBank/DDBJ databases">
        <title>Depth-based differentiation of microbial function through sediment-hosted aquifers and enrichment of novel symbionts in the deep terrestrial subsurface.</title>
        <authorList>
            <person name="Probst A.J."/>
            <person name="Ladd B."/>
            <person name="Jarett J.K."/>
            <person name="Geller-Mcgrath D.E."/>
            <person name="Sieber C.M.K."/>
            <person name="Emerson J.B."/>
            <person name="Anantharaman K."/>
            <person name="Thomas B.C."/>
            <person name="Malmstrom R."/>
            <person name="Stieglmeier M."/>
            <person name="Klingl A."/>
            <person name="Woyke T."/>
            <person name="Ryan C.M."/>
            <person name="Banfield J.F."/>
        </authorList>
    </citation>
    <scope>NUCLEOTIDE SEQUENCE [LARGE SCALE GENOMIC DNA]</scope>
</reference>
<dbReference type="PROSITE" id="PS00761">
    <property type="entry name" value="SPASE_I_3"/>
    <property type="match status" value="1"/>
</dbReference>
<dbReference type="GO" id="GO:0004252">
    <property type="term" value="F:serine-type endopeptidase activity"/>
    <property type="evidence" value="ECO:0007669"/>
    <property type="project" value="InterPro"/>
</dbReference>
<comment type="catalytic activity">
    <reaction evidence="1 6">
        <text>Cleavage of hydrophobic, N-terminal signal or leader sequences from secreted and periplasmic proteins.</text>
        <dbReference type="EC" id="3.4.21.89"/>
    </reaction>
</comment>
<feature type="active site" evidence="5">
    <location>
        <position position="40"/>
    </location>
</feature>
<evidence type="ECO:0000256" key="3">
    <source>
        <dbReference type="ARBA" id="ARBA00013208"/>
    </source>
</evidence>
<keyword evidence="6" id="KW-0645">Protease</keyword>
<proteinExistence type="inferred from homology"/>
<sequence length="185" mass="21346">MLKKIWRVFLEVIQSITFALSIFVLIYLFLFRPHQVSGMSMFPNFNNRDFILSEKVTYRFREPQRGDVIIFKAPPSEVCAAIECEYIKRIVGLPGETVELRGNYIYINGQRLEEDYLPLNTITREGSFLSEGKPTPISDHYYLVLGDNRSGSRDGRDFGLINKEAIIGRAWIRYWPPDSVGLASQ</sequence>
<dbReference type="PRINTS" id="PR00727">
    <property type="entry name" value="LEADERPTASE"/>
</dbReference>
<accession>A0A2H0WTU7</accession>
<evidence type="ECO:0000313" key="9">
    <source>
        <dbReference type="Proteomes" id="UP000231282"/>
    </source>
</evidence>
<feature type="active site" evidence="5">
    <location>
        <position position="88"/>
    </location>
</feature>
<dbReference type="InterPro" id="IPR019533">
    <property type="entry name" value="Peptidase_S26"/>
</dbReference>
<keyword evidence="6" id="KW-1133">Transmembrane helix</keyword>
<keyword evidence="6" id="KW-0812">Transmembrane</keyword>
<evidence type="ECO:0000259" key="7">
    <source>
        <dbReference type="Pfam" id="PF10502"/>
    </source>
</evidence>
<dbReference type="PANTHER" id="PTHR43390">
    <property type="entry name" value="SIGNAL PEPTIDASE I"/>
    <property type="match status" value="1"/>
</dbReference>
<dbReference type="GO" id="GO:0016020">
    <property type="term" value="C:membrane"/>
    <property type="evidence" value="ECO:0007669"/>
    <property type="project" value="UniProtKB-SubCell"/>
</dbReference>
<keyword evidence="6" id="KW-0472">Membrane</keyword>
<evidence type="ECO:0000313" key="8">
    <source>
        <dbReference type="EMBL" id="PIS15368.1"/>
    </source>
</evidence>
<evidence type="ECO:0000256" key="4">
    <source>
        <dbReference type="ARBA" id="ARBA00022801"/>
    </source>
</evidence>
<dbReference type="PROSITE" id="PS00760">
    <property type="entry name" value="SPASE_I_2"/>
    <property type="match status" value="1"/>
</dbReference>
<dbReference type="InterPro" id="IPR036286">
    <property type="entry name" value="LexA/Signal_pep-like_sf"/>
</dbReference>
<comment type="subcellular location">
    <subcellularLocation>
        <location evidence="6">Membrane</location>
        <topology evidence="6">Single-pass type II membrane protein</topology>
    </subcellularLocation>
</comment>
<organism evidence="8 9">
    <name type="scientific">Candidatus Shapirobacteria bacterium CG09_land_8_20_14_0_10_38_17</name>
    <dbReference type="NCBI Taxonomy" id="1974884"/>
    <lineage>
        <taxon>Bacteria</taxon>
        <taxon>Candidatus Shapironibacteriota</taxon>
    </lineage>
</organism>
<gene>
    <name evidence="8" type="primary">lepB</name>
    <name evidence="8" type="ORF">COT63_00315</name>
</gene>
<protein>
    <recommendedName>
        <fullName evidence="3 6">Signal peptidase I</fullName>
        <ecNumber evidence="3 6">3.4.21.89</ecNumber>
    </recommendedName>
</protein>
<dbReference type="InterPro" id="IPR019757">
    <property type="entry name" value="Pept_S26A_signal_pept_1_Lys-AS"/>
</dbReference>